<proteinExistence type="predicted"/>
<name>A0A0G4IPY6_PLABS</name>
<keyword evidence="3" id="KW-1185">Reference proteome</keyword>
<evidence type="ECO:0000313" key="2">
    <source>
        <dbReference type="EMBL" id="CEO97209.1"/>
    </source>
</evidence>
<feature type="signal peptide" evidence="1">
    <location>
        <begin position="1"/>
        <end position="22"/>
    </location>
</feature>
<accession>A0A0G4IPY6</accession>
<gene>
    <name evidence="2" type="ORF">PBRA_000554</name>
</gene>
<reference evidence="2 3" key="1">
    <citation type="submission" date="2015-02" db="EMBL/GenBank/DDBJ databases">
        <authorList>
            <person name="Chooi Y.-H."/>
        </authorList>
    </citation>
    <scope>NUCLEOTIDE SEQUENCE [LARGE SCALE GENOMIC DNA]</scope>
    <source>
        <strain evidence="2">E3</strain>
    </source>
</reference>
<keyword evidence="1" id="KW-0732">Signal</keyword>
<sequence>MATTVVAFLFAAVAVLFVGCSAQLSAAGDKCTLPNGAYTCGANNAQGQATVIQCVGGVFIKVDDCDEAPSTSCTLINGLPFCVGAANANANANTNPNTNPIASVNINANVNTGTQGPAPSVAGNVAGAACTNPSGTYLCGANNAIGQASIVECVDGTLVKVDDCNDVPHTACKVINGLPFCV</sequence>
<dbReference type="OrthoDB" id="2105364at2759"/>
<dbReference type="AlphaFoldDB" id="A0A0G4IPY6"/>
<dbReference type="Proteomes" id="UP000039324">
    <property type="component" value="Unassembled WGS sequence"/>
</dbReference>
<protein>
    <submittedName>
        <fullName evidence="2">Uncharacterized protein</fullName>
    </submittedName>
</protein>
<evidence type="ECO:0000313" key="3">
    <source>
        <dbReference type="Proteomes" id="UP000039324"/>
    </source>
</evidence>
<feature type="chain" id="PRO_5005192952" evidence="1">
    <location>
        <begin position="23"/>
        <end position="182"/>
    </location>
</feature>
<dbReference type="EMBL" id="CDSF01000079">
    <property type="protein sequence ID" value="CEO97209.1"/>
    <property type="molecule type" value="Genomic_DNA"/>
</dbReference>
<organism evidence="2 3">
    <name type="scientific">Plasmodiophora brassicae</name>
    <name type="common">Clubroot disease agent</name>
    <dbReference type="NCBI Taxonomy" id="37360"/>
    <lineage>
        <taxon>Eukaryota</taxon>
        <taxon>Sar</taxon>
        <taxon>Rhizaria</taxon>
        <taxon>Endomyxa</taxon>
        <taxon>Phytomyxea</taxon>
        <taxon>Plasmodiophorida</taxon>
        <taxon>Plasmodiophoridae</taxon>
        <taxon>Plasmodiophora</taxon>
    </lineage>
</organism>
<evidence type="ECO:0000256" key="1">
    <source>
        <dbReference type="SAM" id="SignalP"/>
    </source>
</evidence>